<dbReference type="EMBL" id="JAAXLS010000028">
    <property type="protein sequence ID" value="NKQ56896.1"/>
    <property type="molecule type" value="Genomic_DNA"/>
</dbReference>
<dbReference type="Proteomes" id="UP000715441">
    <property type="component" value="Unassembled WGS sequence"/>
</dbReference>
<organism evidence="1 2">
    <name type="scientific">Amycolatopsis acididurans</name>
    <dbReference type="NCBI Taxonomy" id="2724524"/>
    <lineage>
        <taxon>Bacteria</taxon>
        <taxon>Bacillati</taxon>
        <taxon>Actinomycetota</taxon>
        <taxon>Actinomycetes</taxon>
        <taxon>Pseudonocardiales</taxon>
        <taxon>Pseudonocardiaceae</taxon>
        <taxon>Amycolatopsis</taxon>
    </lineage>
</organism>
<keyword evidence="2" id="KW-1185">Reference proteome</keyword>
<dbReference type="RefSeq" id="WP_168519919.1">
    <property type="nucleotide sequence ID" value="NZ_JAAXLS010000028.1"/>
</dbReference>
<sequence length="333" mass="35913">MLRGLTWDHPRGYAPLDALSLPVRWDRQSLEGFESAPIAGLAADYDLMIIDHPGLGDAVAAGSLLPFEELLAPEELASWRSSSAGASFDSYTVDGRQWALPIDAATQVAVTTLPEAPRTWAQARQVDTALCLGGPHALLTFWSICLAHGATPPEVPRPVGVLALELMAELRGREQWWRLNPIGLLEAMASGAGPAYCPVVYGYVGYADRLTFADTPTVHGRHGSVLGGTGLAVSALRDVNRAQAARVARALISPRVQREVFVAAGGQPADAEVWRTNGFHADTLSTMEDAWVRPRRQGYIKFQTEASALLRENLGAMPPHRLLAELENLGRNG</sequence>
<reference evidence="1 2" key="1">
    <citation type="submission" date="2020-04" db="EMBL/GenBank/DDBJ databases">
        <title>Novel species.</title>
        <authorList>
            <person name="Teo W.F.A."/>
            <person name="Lipun K."/>
            <person name="Srisuk N."/>
            <person name="Duangmal K."/>
        </authorList>
    </citation>
    <scope>NUCLEOTIDE SEQUENCE [LARGE SCALE GENOMIC DNA]</scope>
    <source>
        <strain evidence="1 2">K13G38</strain>
    </source>
</reference>
<gene>
    <name evidence="1" type="ORF">HFP15_28890</name>
</gene>
<evidence type="ECO:0000313" key="2">
    <source>
        <dbReference type="Proteomes" id="UP000715441"/>
    </source>
</evidence>
<name>A0ABX1JEG9_9PSEU</name>
<evidence type="ECO:0000313" key="1">
    <source>
        <dbReference type="EMBL" id="NKQ56896.1"/>
    </source>
</evidence>
<dbReference type="SUPFAM" id="SSF53850">
    <property type="entry name" value="Periplasmic binding protein-like II"/>
    <property type="match status" value="1"/>
</dbReference>
<accession>A0ABX1JEG9</accession>
<dbReference type="Gene3D" id="3.40.190.10">
    <property type="entry name" value="Periplasmic binding protein-like II"/>
    <property type="match status" value="3"/>
</dbReference>
<protein>
    <submittedName>
        <fullName evidence="1">Carbohydrate ABC transporter substrate-binding protein</fullName>
    </submittedName>
</protein>
<proteinExistence type="predicted"/>
<comment type="caution">
    <text evidence="1">The sequence shown here is derived from an EMBL/GenBank/DDBJ whole genome shotgun (WGS) entry which is preliminary data.</text>
</comment>